<evidence type="ECO:0000313" key="2">
    <source>
        <dbReference type="EMBL" id="URD90320.1"/>
    </source>
</evidence>
<dbReference type="Proteomes" id="UP001055439">
    <property type="component" value="Chromosome 2"/>
</dbReference>
<feature type="region of interest" description="Disordered" evidence="1">
    <location>
        <begin position="1"/>
        <end position="31"/>
    </location>
</feature>
<dbReference type="AlphaFoldDB" id="A0A9E7F7Z3"/>
<organism evidence="2 3">
    <name type="scientific">Musa troglodytarum</name>
    <name type="common">fe'i banana</name>
    <dbReference type="NCBI Taxonomy" id="320322"/>
    <lineage>
        <taxon>Eukaryota</taxon>
        <taxon>Viridiplantae</taxon>
        <taxon>Streptophyta</taxon>
        <taxon>Embryophyta</taxon>
        <taxon>Tracheophyta</taxon>
        <taxon>Spermatophyta</taxon>
        <taxon>Magnoliopsida</taxon>
        <taxon>Liliopsida</taxon>
        <taxon>Zingiberales</taxon>
        <taxon>Musaceae</taxon>
        <taxon>Musa</taxon>
    </lineage>
</organism>
<evidence type="ECO:0000256" key="1">
    <source>
        <dbReference type="SAM" id="MobiDB-lite"/>
    </source>
</evidence>
<proteinExistence type="predicted"/>
<protein>
    <submittedName>
        <fullName evidence="2">Uncharacterized protein</fullName>
    </submittedName>
</protein>
<gene>
    <name evidence="2" type="ORF">MUK42_27455</name>
</gene>
<accession>A0A9E7F7Z3</accession>
<dbReference type="EMBL" id="CP097504">
    <property type="protein sequence ID" value="URD90320.1"/>
    <property type="molecule type" value="Genomic_DNA"/>
</dbReference>
<sequence>MGGRRRPSQEITRKKSEKHSRQVELLQQPEERDTLGSRAKVLLFISPLPLDACASPLLFVHHKAQGIKKRKRSVGPRCCCPRWEGGRRLPPWTPLCSRLSQAAAVHVGPVRRDRGEASPPLRCLTAAWAPSGAAWPLGSHFPVQIQRSQRFPEAHIAEEVNGIRHSCLLKSAYDEADDDYANSHSQAYLLHLVLSLD</sequence>
<feature type="compositionally biased region" description="Basic and acidic residues" evidence="1">
    <location>
        <begin position="7"/>
        <end position="22"/>
    </location>
</feature>
<name>A0A9E7F7Z3_9LILI</name>
<reference evidence="2" key="1">
    <citation type="submission" date="2022-05" db="EMBL/GenBank/DDBJ databases">
        <title>The Musa troglodytarum L. genome provides insights into the mechanism of non-climacteric behaviour and enrichment of carotenoids.</title>
        <authorList>
            <person name="Wang J."/>
        </authorList>
    </citation>
    <scope>NUCLEOTIDE SEQUENCE</scope>
    <source>
        <tissue evidence="2">Leaf</tissue>
    </source>
</reference>
<evidence type="ECO:0000313" key="3">
    <source>
        <dbReference type="Proteomes" id="UP001055439"/>
    </source>
</evidence>
<keyword evidence="3" id="KW-1185">Reference proteome</keyword>